<dbReference type="GO" id="GO:0015483">
    <property type="term" value="F:long-chain fatty acid transporting porin activity"/>
    <property type="evidence" value="ECO:0007669"/>
    <property type="project" value="TreeGrafter"/>
</dbReference>
<protein>
    <recommendedName>
        <fullName evidence="10">Long-chain fatty acid transport protein</fullName>
    </recommendedName>
</protein>
<keyword evidence="4" id="KW-0812">Transmembrane</keyword>
<feature type="signal peptide" evidence="8">
    <location>
        <begin position="1"/>
        <end position="18"/>
    </location>
</feature>
<evidence type="ECO:0000256" key="3">
    <source>
        <dbReference type="ARBA" id="ARBA00022452"/>
    </source>
</evidence>
<evidence type="ECO:0000256" key="5">
    <source>
        <dbReference type="ARBA" id="ARBA00022729"/>
    </source>
</evidence>
<evidence type="ECO:0008006" key="10">
    <source>
        <dbReference type="Google" id="ProtNLM"/>
    </source>
</evidence>
<comment type="subcellular location">
    <subcellularLocation>
        <location evidence="1">Cell outer membrane</location>
        <topology evidence="1">Multi-pass membrane protein</topology>
    </subcellularLocation>
</comment>
<keyword evidence="7" id="KW-0998">Cell outer membrane</keyword>
<dbReference type="Gene3D" id="2.40.160.60">
    <property type="entry name" value="Outer membrane protein transport protein (OMPP1/FadL/TodX)"/>
    <property type="match status" value="1"/>
</dbReference>
<organism evidence="9">
    <name type="scientific">uncultured Cytophagales bacterium</name>
    <dbReference type="NCBI Taxonomy" id="158755"/>
    <lineage>
        <taxon>Bacteria</taxon>
        <taxon>Pseudomonadati</taxon>
        <taxon>Bacteroidota</taxon>
        <taxon>Sphingobacteriia</taxon>
        <taxon>Sphingobacteriales</taxon>
        <taxon>environmental samples</taxon>
    </lineage>
</organism>
<keyword evidence="5 8" id="KW-0732">Signal</keyword>
<evidence type="ECO:0000256" key="1">
    <source>
        <dbReference type="ARBA" id="ARBA00004571"/>
    </source>
</evidence>
<evidence type="ECO:0000256" key="2">
    <source>
        <dbReference type="ARBA" id="ARBA00008163"/>
    </source>
</evidence>
<keyword evidence="6" id="KW-0472">Membrane</keyword>
<reference evidence="9" key="1">
    <citation type="submission" date="2020-02" db="EMBL/GenBank/DDBJ databases">
        <authorList>
            <person name="Meier V. D."/>
        </authorList>
    </citation>
    <scope>NUCLEOTIDE SEQUENCE</scope>
    <source>
        <strain evidence="9">AVDCRST_MAG56</strain>
    </source>
</reference>
<gene>
    <name evidence="9" type="ORF">AVDCRST_MAG56-1171</name>
</gene>
<dbReference type="PANTHER" id="PTHR35093:SF8">
    <property type="entry name" value="OUTER MEMBRANE PROTEIN NMB0088-RELATED"/>
    <property type="match status" value="1"/>
</dbReference>
<proteinExistence type="inferred from homology"/>
<dbReference type="SUPFAM" id="SSF56935">
    <property type="entry name" value="Porins"/>
    <property type="match status" value="1"/>
</dbReference>
<name>A0A6J4HRL6_9SPHI</name>
<dbReference type="EMBL" id="CADCTQ010000090">
    <property type="protein sequence ID" value="CAA9231838.1"/>
    <property type="molecule type" value="Genomic_DNA"/>
</dbReference>
<dbReference type="PANTHER" id="PTHR35093">
    <property type="entry name" value="OUTER MEMBRANE PROTEIN NMB0088-RELATED"/>
    <property type="match status" value="1"/>
</dbReference>
<evidence type="ECO:0000313" key="9">
    <source>
        <dbReference type="EMBL" id="CAA9231838.1"/>
    </source>
</evidence>
<dbReference type="Pfam" id="PF03349">
    <property type="entry name" value="Toluene_X"/>
    <property type="match status" value="1"/>
</dbReference>
<sequence>MKKIIFTIAALWPLLALGQGFQVNLQGQKQIAMGHAGTALKLDAASVFFNPGAVSLLERNSVTAGISPIFANSAFRSATTGQTYRTDNPVGTPFSLYGVWGPGESRFKAGLGIYTPFGSGVNWGETWEGRFALQQITLRSVFIQPTVSFRLGDNLGIGAGFVYAIGGVNLQRAIPLAGPATNQGKGELDGNASGIGFNAGIYYQPADVLSIGLSYRSRVNMRIEGGDATFTVPASLQGESFFPAGSAFDAELPLPQVLSLGLGLHPGEKVTLSAQVDYVGWNAYDSLSFDYARNTPVLADTRSARLFENAFSFRLGGQLQATEGLALRAGAYYALTPVPEGHLTPETPDADRIGLSVGLGYQFGESFAVDASLLYLQTARRTDTNLETRLSGTYQTKALIPGISLTYLFK</sequence>
<keyword evidence="3" id="KW-1134">Transmembrane beta strand</keyword>
<accession>A0A6J4HRL6</accession>
<evidence type="ECO:0000256" key="7">
    <source>
        <dbReference type="ARBA" id="ARBA00023237"/>
    </source>
</evidence>
<evidence type="ECO:0000256" key="6">
    <source>
        <dbReference type="ARBA" id="ARBA00023136"/>
    </source>
</evidence>
<evidence type="ECO:0000256" key="8">
    <source>
        <dbReference type="SAM" id="SignalP"/>
    </source>
</evidence>
<dbReference type="InterPro" id="IPR005017">
    <property type="entry name" value="OMPP1/FadL/TodX"/>
</dbReference>
<comment type="similarity">
    <text evidence="2">Belongs to the OmpP1/FadL family.</text>
</comment>
<feature type="chain" id="PRO_5026835616" description="Long-chain fatty acid transport protein" evidence="8">
    <location>
        <begin position="19"/>
        <end position="410"/>
    </location>
</feature>
<evidence type="ECO:0000256" key="4">
    <source>
        <dbReference type="ARBA" id="ARBA00022692"/>
    </source>
</evidence>
<dbReference type="GO" id="GO:0009279">
    <property type="term" value="C:cell outer membrane"/>
    <property type="evidence" value="ECO:0007669"/>
    <property type="project" value="UniProtKB-SubCell"/>
</dbReference>
<dbReference type="AlphaFoldDB" id="A0A6J4HRL6"/>